<reference evidence="1 2" key="1">
    <citation type="submission" date="2018-03" db="EMBL/GenBank/DDBJ databases">
        <title>Whole genome sequencing of Histamine producing bacteria.</title>
        <authorList>
            <person name="Butler K."/>
        </authorList>
    </citation>
    <scope>NUCLEOTIDE SEQUENCE [LARGE SCALE GENOMIC DNA]</scope>
    <source>
        <strain evidence="1 2">DSM 19138</strain>
    </source>
</reference>
<dbReference type="RefSeq" id="WP_107298754.1">
    <property type="nucleotide sequence ID" value="NZ_PYMB01000005.1"/>
</dbReference>
<dbReference type="Pfam" id="PF00756">
    <property type="entry name" value="Esterase"/>
    <property type="match status" value="1"/>
</dbReference>
<organism evidence="1 2">
    <name type="scientific">Photobacterium rosenbergii</name>
    <dbReference type="NCBI Taxonomy" id="294936"/>
    <lineage>
        <taxon>Bacteria</taxon>
        <taxon>Pseudomonadati</taxon>
        <taxon>Pseudomonadota</taxon>
        <taxon>Gammaproteobacteria</taxon>
        <taxon>Vibrionales</taxon>
        <taxon>Vibrionaceae</taxon>
        <taxon>Photobacterium</taxon>
    </lineage>
</organism>
<dbReference type="InterPro" id="IPR000801">
    <property type="entry name" value="Esterase-like"/>
</dbReference>
<accession>A0A2T3NDH4</accession>
<sequence length="273" mass="31109">MLSTDRYHIINNFTMPQLGRERIVRVLLPKGYHQSGRDYPVIYMHDGQNLFDPAISYGGETWQIPQNVDQFFAGEEGVIVVGIDNGAEYGGLCRMYEYSPWKMDQSFDLPDWDTSVYQSGGQGSDYIAFIADTLKPYIDTHYRTLPGRLDTSIAGSSMGGFISLYGVMERPDVFAKAGVFSPAFWFNQPEMLNYLNHRQLDQDVLVYMDIGTEESSSRGVNFEQIYLEGANTMSAVLKTKPHLRLHYAVDEGARHTESAWAKRFPDMLNLFFK</sequence>
<name>A0A2T3NDH4_9GAMM</name>
<dbReference type="InterPro" id="IPR050583">
    <property type="entry name" value="Mycobacterial_A85_antigen"/>
</dbReference>
<dbReference type="PANTHER" id="PTHR48098:SF6">
    <property type="entry name" value="FERRI-BACILLIBACTIN ESTERASE BESA"/>
    <property type="match status" value="1"/>
</dbReference>
<proteinExistence type="predicted"/>
<dbReference type="Gene3D" id="3.40.50.1820">
    <property type="entry name" value="alpha/beta hydrolase"/>
    <property type="match status" value="1"/>
</dbReference>
<protein>
    <submittedName>
        <fullName evidence="1">Esterase</fullName>
    </submittedName>
</protein>
<dbReference type="SUPFAM" id="SSF53474">
    <property type="entry name" value="alpha/beta-Hydrolases"/>
    <property type="match status" value="1"/>
</dbReference>
<dbReference type="OrthoDB" id="9784036at2"/>
<dbReference type="InterPro" id="IPR029058">
    <property type="entry name" value="AB_hydrolase_fold"/>
</dbReference>
<dbReference type="PANTHER" id="PTHR48098">
    <property type="entry name" value="ENTEROCHELIN ESTERASE-RELATED"/>
    <property type="match status" value="1"/>
</dbReference>
<evidence type="ECO:0000313" key="2">
    <source>
        <dbReference type="Proteomes" id="UP000241346"/>
    </source>
</evidence>
<gene>
    <name evidence="1" type="ORF">C9J01_13870</name>
</gene>
<dbReference type="Proteomes" id="UP000241346">
    <property type="component" value="Unassembled WGS sequence"/>
</dbReference>
<comment type="caution">
    <text evidence="1">The sequence shown here is derived from an EMBL/GenBank/DDBJ whole genome shotgun (WGS) entry which is preliminary data.</text>
</comment>
<dbReference type="EMBL" id="PYMB01000005">
    <property type="protein sequence ID" value="PSW12264.1"/>
    <property type="molecule type" value="Genomic_DNA"/>
</dbReference>
<dbReference type="AlphaFoldDB" id="A0A2T3NDH4"/>
<evidence type="ECO:0000313" key="1">
    <source>
        <dbReference type="EMBL" id="PSW12264.1"/>
    </source>
</evidence>